<evidence type="ECO:0000259" key="3">
    <source>
        <dbReference type="Pfam" id="PF02397"/>
    </source>
</evidence>
<dbReference type="EMBL" id="MLJW01000860">
    <property type="protein sequence ID" value="OIQ81968.1"/>
    <property type="molecule type" value="Genomic_DNA"/>
</dbReference>
<name>A0A1J5QET7_9ZZZZ</name>
<evidence type="ECO:0000313" key="4">
    <source>
        <dbReference type="EMBL" id="OIQ81968.1"/>
    </source>
</evidence>
<dbReference type="EC" id="2.-.-.-" evidence="4"/>
<keyword evidence="4" id="KW-0808">Transferase</keyword>
<dbReference type="Pfam" id="PF02397">
    <property type="entry name" value="Bac_transf"/>
    <property type="match status" value="1"/>
</dbReference>
<feature type="region of interest" description="Disordered" evidence="1">
    <location>
        <begin position="83"/>
        <end position="127"/>
    </location>
</feature>
<dbReference type="GO" id="GO:0016780">
    <property type="term" value="F:phosphotransferase activity, for other substituted phosphate groups"/>
    <property type="evidence" value="ECO:0007669"/>
    <property type="project" value="TreeGrafter"/>
</dbReference>
<dbReference type="AlphaFoldDB" id="A0A1J5QET7"/>
<feature type="compositionally biased region" description="Pro residues" evidence="1">
    <location>
        <begin position="112"/>
        <end position="123"/>
    </location>
</feature>
<gene>
    <name evidence="4" type="primary">epsL_5</name>
    <name evidence="4" type="ORF">GALL_362580</name>
</gene>
<comment type="caution">
    <text evidence="4">The sequence shown here is derived from an EMBL/GenBank/DDBJ whole genome shotgun (WGS) entry which is preliminary data.</text>
</comment>
<keyword evidence="2" id="KW-0472">Membrane</keyword>
<dbReference type="InterPro" id="IPR003362">
    <property type="entry name" value="Bact_transf"/>
</dbReference>
<accession>A0A1J5QET7</accession>
<keyword evidence="2" id="KW-0812">Transmembrane</keyword>
<feature type="domain" description="Bacterial sugar transferase" evidence="3">
    <location>
        <begin position="163"/>
        <end position="353"/>
    </location>
</feature>
<organism evidence="4">
    <name type="scientific">mine drainage metagenome</name>
    <dbReference type="NCBI Taxonomy" id="410659"/>
    <lineage>
        <taxon>unclassified sequences</taxon>
        <taxon>metagenomes</taxon>
        <taxon>ecological metagenomes</taxon>
    </lineage>
</organism>
<dbReference type="PANTHER" id="PTHR30576:SF10">
    <property type="entry name" value="SLL5057 PROTEIN"/>
    <property type="match status" value="1"/>
</dbReference>
<keyword evidence="2" id="KW-1133">Transmembrane helix</keyword>
<sequence length="359" mass="39632">MSEQALFAADESGPSHGPTPTLSTWLVGFHGAVQASDLDIDPAMSLRSFALAHKSLGTQPLSVLTDLPSLRLVHPVPLAKNGIRHVGRTTHTSDPPQTAASEDARPDAAAPETPPPQLAPDPPAVLGEAWDETEPLPSYLDRRLVQARVLYLPNRGRLYHLVKRAIDIVGALVLLVLTSPVILGLAVLIRLDSPGPAVFRHQRVTLGGQLFTFYKFRTMWVDARERFPELYDYRSTGASGEVYYKLEDDPRNTRVGRWLRRTTLDELPNLVNVLRGDMTLVGPRPELPQLLSHYSAEDLAIFFTKAGLTGLAQIAGRSLLTVRERITLDLRYVAQQTLILDLRILMRTVVVVLLGRGAF</sequence>
<proteinExistence type="predicted"/>
<dbReference type="PANTHER" id="PTHR30576">
    <property type="entry name" value="COLANIC BIOSYNTHESIS UDP-GLUCOSE LIPID CARRIER TRANSFERASE"/>
    <property type="match status" value="1"/>
</dbReference>
<reference evidence="4" key="1">
    <citation type="submission" date="2016-10" db="EMBL/GenBank/DDBJ databases">
        <title>Sequence of Gallionella enrichment culture.</title>
        <authorList>
            <person name="Poehlein A."/>
            <person name="Muehling M."/>
            <person name="Daniel R."/>
        </authorList>
    </citation>
    <scope>NUCLEOTIDE SEQUENCE</scope>
</reference>
<protein>
    <submittedName>
        <fullName evidence="4">Putative sugar transferase EpsL</fullName>
        <ecNumber evidence="4">2.-.-.-</ecNumber>
    </submittedName>
</protein>
<evidence type="ECO:0000256" key="1">
    <source>
        <dbReference type="SAM" id="MobiDB-lite"/>
    </source>
</evidence>
<feature type="transmembrane region" description="Helical" evidence="2">
    <location>
        <begin position="165"/>
        <end position="189"/>
    </location>
</feature>
<evidence type="ECO:0000256" key="2">
    <source>
        <dbReference type="SAM" id="Phobius"/>
    </source>
</evidence>